<protein>
    <submittedName>
        <fullName evidence="1">Uncharacterized protein</fullName>
    </submittedName>
</protein>
<name>A0A6N2ALZ3_SOLCI</name>
<gene>
    <name evidence="1" type="ORF">EJD97_006667</name>
</gene>
<dbReference type="EMBL" id="RXGB01019642">
    <property type="protein sequence ID" value="TMW82141.1"/>
    <property type="molecule type" value="Genomic_DNA"/>
</dbReference>
<accession>A0A6N2ALZ3</accession>
<organism evidence="1">
    <name type="scientific">Solanum chilense</name>
    <name type="common">Tomato</name>
    <name type="synonym">Lycopersicon chilense</name>
    <dbReference type="NCBI Taxonomy" id="4083"/>
    <lineage>
        <taxon>Eukaryota</taxon>
        <taxon>Viridiplantae</taxon>
        <taxon>Streptophyta</taxon>
        <taxon>Embryophyta</taxon>
        <taxon>Tracheophyta</taxon>
        <taxon>Spermatophyta</taxon>
        <taxon>Magnoliopsida</taxon>
        <taxon>eudicotyledons</taxon>
        <taxon>Gunneridae</taxon>
        <taxon>Pentapetalae</taxon>
        <taxon>asterids</taxon>
        <taxon>lamiids</taxon>
        <taxon>Solanales</taxon>
        <taxon>Solanaceae</taxon>
        <taxon>Solanoideae</taxon>
        <taxon>Solaneae</taxon>
        <taxon>Solanum</taxon>
        <taxon>Solanum subgen. Lycopersicon</taxon>
    </lineage>
</organism>
<reference evidence="1" key="1">
    <citation type="submission" date="2019-05" db="EMBL/GenBank/DDBJ databases">
        <title>The de novo reference genome and transcriptome assemblies of the wild tomato species Solanum chilense.</title>
        <authorList>
            <person name="Stam R."/>
            <person name="Nosenko T."/>
            <person name="Hoerger A.C."/>
            <person name="Stephan W."/>
            <person name="Seidel M.A."/>
            <person name="Kuhn J.M.M."/>
            <person name="Haberer G."/>
            <person name="Tellier A."/>
        </authorList>
    </citation>
    <scope>NUCLEOTIDE SEQUENCE</scope>
    <source>
        <tissue evidence="1">Mature leaves</tissue>
    </source>
</reference>
<dbReference type="PANTHER" id="PTHR33187">
    <property type="entry name" value="WU:FI09B08"/>
    <property type="match status" value="1"/>
</dbReference>
<dbReference type="PANTHER" id="PTHR33187:SF11">
    <property type="entry name" value="AMINOTRANSFERASE-LIKE PLANT MOBILE DOMAIN-CONTAINING PROTEIN"/>
    <property type="match status" value="1"/>
</dbReference>
<sequence>MVRRHWAWHGIINLGQHTRSNDVGRGMQSSPLDTYTVGLRRVLHAIIALGINTRSDDVGPGMPLSQLERIHRVGRCRASHAFIALTQYTWSEDVRHDMPSSPLGSTHGRMTSVVHRQTWHVIIAHGHHKGWEEVGRCNVIMALCQHTWSDDFGYGRPSSNLDSIHRVGRSRAWHAIISLGKQTRSQYYDRPWLAHTVGRCWEFNSIISLWKPHMVERSQHVMLSAPFNWTHRQMTTGVACHHFPCAAHTVRRRRALDAIIGLVQQTQADNIRGCIRAWTLGTTHCQTMSRVACRHHPWIEHTIGLYRAWYAIMVLDQHTRSDDVRCGRPSSLLDSIHTVGQCLAWHAIIAVGQHTRSEDVGRGMLSSPLDCTHERTTLGMEKLSSPLAWHESMVLRPHTQLDDVESGMPSSPLGSTYDQTTSDVACYHDLWEAHTIRLRLVWHPIIALVKHTRSKNLEP</sequence>
<comment type="caution">
    <text evidence="1">The sequence shown here is derived from an EMBL/GenBank/DDBJ whole genome shotgun (WGS) entry which is preliminary data.</text>
</comment>
<dbReference type="AlphaFoldDB" id="A0A6N2ALZ3"/>
<proteinExistence type="predicted"/>
<evidence type="ECO:0000313" key="1">
    <source>
        <dbReference type="EMBL" id="TMW82141.1"/>
    </source>
</evidence>